<dbReference type="Gene3D" id="1.10.10.10">
    <property type="entry name" value="Winged helix-like DNA-binding domain superfamily/Winged helix DNA-binding domain"/>
    <property type="match status" value="1"/>
</dbReference>
<dbReference type="InterPro" id="IPR036388">
    <property type="entry name" value="WH-like_DNA-bd_sf"/>
</dbReference>
<evidence type="ECO:0000256" key="3">
    <source>
        <dbReference type="ARBA" id="ARBA00023163"/>
    </source>
</evidence>
<name>A0A1B2IWE0_9LACO</name>
<organism evidence="5 6">
    <name type="scientific">Secundilactobacillus paracollinoides</name>
    <dbReference type="NCBI Taxonomy" id="240427"/>
    <lineage>
        <taxon>Bacteria</taxon>
        <taxon>Bacillati</taxon>
        <taxon>Bacillota</taxon>
        <taxon>Bacilli</taxon>
        <taxon>Lactobacillales</taxon>
        <taxon>Lactobacillaceae</taxon>
        <taxon>Secundilactobacillus</taxon>
    </lineage>
</organism>
<protein>
    <recommendedName>
        <fullName evidence="4">HTH marR-type domain-containing protein</fullName>
    </recommendedName>
</protein>
<dbReference type="PROSITE" id="PS50995">
    <property type="entry name" value="HTH_MARR_2"/>
    <property type="match status" value="1"/>
</dbReference>
<accession>A0A1B2IWE0</accession>
<evidence type="ECO:0000259" key="4">
    <source>
        <dbReference type="PROSITE" id="PS50995"/>
    </source>
</evidence>
<dbReference type="SUPFAM" id="SSF46785">
    <property type="entry name" value="Winged helix' DNA-binding domain"/>
    <property type="match status" value="1"/>
</dbReference>
<dbReference type="AlphaFoldDB" id="A0A1B2IWE0"/>
<proteinExistence type="predicted"/>
<dbReference type="RefSeq" id="WP_065901737.1">
    <property type="nucleotide sequence ID" value="NZ_CP014912.1"/>
</dbReference>
<evidence type="ECO:0000256" key="2">
    <source>
        <dbReference type="ARBA" id="ARBA00023125"/>
    </source>
</evidence>
<evidence type="ECO:0000313" key="5">
    <source>
        <dbReference type="EMBL" id="ANZ66357.1"/>
    </source>
</evidence>
<gene>
    <name evidence="5" type="ORF">AYR63_03855</name>
</gene>
<keyword evidence="6" id="KW-1185">Reference proteome</keyword>
<dbReference type="InterPro" id="IPR036390">
    <property type="entry name" value="WH_DNA-bd_sf"/>
</dbReference>
<keyword evidence="3" id="KW-0804">Transcription</keyword>
<keyword evidence="1" id="KW-0805">Transcription regulation</keyword>
<dbReference type="InterPro" id="IPR052067">
    <property type="entry name" value="Metal_resp_HTH_trans_reg"/>
</dbReference>
<dbReference type="Pfam" id="PF01047">
    <property type="entry name" value="MarR"/>
    <property type="match status" value="1"/>
</dbReference>
<sequence length="162" mass="18305">MIQPHAKTLVQQVGRLLDHDTTYDNEKIWMIAQSKNDPGLQQAIKGLSTADIHVIARITQSDQVRIKSLPELTKLSQPTISRTITKLEQRNLLEKYRTVKNDKEILVRLTPTGKAIATTHSQLDAEIERQVAELLAPYPQEEITDFITLIGKLAAIDVPYQN</sequence>
<dbReference type="GO" id="GO:0003677">
    <property type="term" value="F:DNA binding"/>
    <property type="evidence" value="ECO:0007669"/>
    <property type="project" value="UniProtKB-KW"/>
</dbReference>
<dbReference type="STRING" id="240427.AYR62_12635"/>
<evidence type="ECO:0000256" key="1">
    <source>
        <dbReference type="ARBA" id="ARBA00023015"/>
    </source>
</evidence>
<dbReference type="PANTHER" id="PTHR35790:SF4">
    <property type="entry name" value="HTH-TYPE TRANSCRIPTIONAL REGULATOR PCHR"/>
    <property type="match status" value="1"/>
</dbReference>
<evidence type="ECO:0000313" key="6">
    <source>
        <dbReference type="Proteomes" id="UP000093267"/>
    </source>
</evidence>
<dbReference type="InterPro" id="IPR000835">
    <property type="entry name" value="HTH_MarR-typ"/>
</dbReference>
<dbReference type="SMART" id="SM00347">
    <property type="entry name" value="HTH_MARR"/>
    <property type="match status" value="1"/>
</dbReference>
<reference evidence="5 6" key="1">
    <citation type="submission" date="2016-03" db="EMBL/GenBank/DDBJ databases">
        <title>Pediococcus and Lactobacillus from brewery environment - whole genome sequencing and assembly.</title>
        <authorList>
            <person name="Behr J."/>
            <person name="Geissler A.J."/>
            <person name="Vogel R.F."/>
        </authorList>
    </citation>
    <scope>NUCLEOTIDE SEQUENCE [LARGE SCALE GENOMIC DNA]</scope>
    <source>
        <strain evidence="5 6">TMW 1.1995</strain>
    </source>
</reference>
<dbReference type="EMBL" id="CP014924">
    <property type="protein sequence ID" value="ANZ66357.1"/>
    <property type="molecule type" value="Genomic_DNA"/>
</dbReference>
<dbReference type="PANTHER" id="PTHR35790">
    <property type="entry name" value="HTH-TYPE TRANSCRIPTIONAL REGULATOR PCHR"/>
    <property type="match status" value="1"/>
</dbReference>
<dbReference type="OrthoDB" id="2296872at2"/>
<dbReference type="GO" id="GO:0003700">
    <property type="term" value="F:DNA-binding transcription factor activity"/>
    <property type="evidence" value="ECO:0007669"/>
    <property type="project" value="InterPro"/>
</dbReference>
<keyword evidence="2" id="KW-0238">DNA-binding</keyword>
<feature type="domain" description="HTH marR-type" evidence="4">
    <location>
        <begin position="3"/>
        <end position="155"/>
    </location>
</feature>
<dbReference type="Proteomes" id="UP000093267">
    <property type="component" value="Chromosome"/>
</dbReference>